<dbReference type="Gene3D" id="3.20.20.70">
    <property type="entry name" value="Aldolase class I"/>
    <property type="match status" value="1"/>
</dbReference>
<dbReference type="PANTHER" id="PTHR43778:SF2">
    <property type="entry name" value="PYRUVATE CARBOXYLASE, MITOCHONDRIAL"/>
    <property type="match status" value="1"/>
</dbReference>
<proteinExistence type="predicted"/>
<accession>A0A7C4EPY3</accession>
<dbReference type="InterPro" id="IPR005776">
    <property type="entry name" value="OadA"/>
</dbReference>
<dbReference type="Gene3D" id="2.40.50.100">
    <property type="match status" value="1"/>
</dbReference>
<dbReference type="Pfam" id="PF00364">
    <property type="entry name" value="Biotin_lipoyl"/>
    <property type="match status" value="1"/>
</dbReference>
<dbReference type="CDD" id="cd07937">
    <property type="entry name" value="DRE_TIM_PC_TC_5S"/>
    <property type="match status" value="1"/>
</dbReference>
<dbReference type="InterPro" id="IPR001882">
    <property type="entry name" value="Biotin_BS"/>
</dbReference>
<feature type="domain" description="Lipoyl-binding" evidence="2">
    <location>
        <begin position="531"/>
        <end position="609"/>
    </location>
</feature>
<dbReference type="PROSITE" id="PS50968">
    <property type="entry name" value="BIOTINYL_LIPOYL"/>
    <property type="match status" value="1"/>
</dbReference>
<dbReference type="Pfam" id="PF00682">
    <property type="entry name" value="HMGL-like"/>
    <property type="match status" value="1"/>
</dbReference>
<organism evidence="4">
    <name type="scientific">Thermodesulfovibrio aggregans</name>
    <dbReference type="NCBI Taxonomy" id="86166"/>
    <lineage>
        <taxon>Bacteria</taxon>
        <taxon>Pseudomonadati</taxon>
        <taxon>Nitrospirota</taxon>
        <taxon>Thermodesulfovibrionia</taxon>
        <taxon>Thermodesulfovibrionales</taxon>
        <taxon>Thermodesulfovibrionaceae</taxon>
        <taxon>Thermodesulfovibrio</taxon>
    </lineage>
</organism>
<dbReference type="InterPro" id="IPR003379">
    <property type="entry name" value="Carboxylase_cons_dom"/>
</dbReference>
<dbReference type="NCBIfam" id="NF006761">
    <property type="entry name" value="PRK09282.1"/>
    <property type="match status" value="1"/>
</dbReference>
<sequence>MLKPSPVKIMDTTFRDAHQSLHATRLRLEDIVPIAEKMDKVGFHSLEVWGGATFDSCMRFLREDPWERLRTIRSLVKNTKLQMLLRGQNIVGYRHYPDDVLEKFVERAKANGIDIFRIFDALNDVRNMEKAIEATLKYGGIVEASFCYTIGPIYTIEYFVSLAKKLRDMGAHIICIKDMAGLLDPYTAYELIKKLKEEINLPIHLHTHDTAGMAVSTTLKAIEAGVDIVDTAISTMAGGTSQPPLETICHCLKGTERDPGFNMELLDEIADYFYETRKKYKHLESEYIGPDPKVIVYQVPGGMLSNLVNQLREQNALYRLKEVLDEIPKVREDFGYPPLVTPSSQIVGTQATLNVLTGERYKMVTTETKNYFKGLYGKPPAPVNEEVRRKILGDEEFITCRPADLIPPEFEKAKAELKDKAGSDEDVLSYCLFPKIFLEFIEAKEKGIKEEIPVSKKEEEIKAPPSLAPTEFVINLYGESYHVKVGGKGHKVNGRRPYYLYVNNQLIEVIVEPLQEVVPSEEGKVEIAPKESVRPKPAEPGDITSPMPGTVVKIKVKKGDKVSAGDTVVIVEAMKMENEIHSPVDGTVEEIYVKEGDMINPDEVMIRVR</sequence>
<dbReference type="GO" id="GO:0004736">
    <property type="term" value="F:pyruvate carboxylase activity"/>
    <property type="evidence" value="ECO:0007669"/>
    <property type="project" value="UniProtKB-ARBA"/>
</dbReference>
<dbReference type="PANTHER" id="PTHR43778">
    <property type="entry name" value="PYRUVATE CARBOXYLASE"/>
    <property type="match status" value="1"/>
</dbReference>
<feature type="domain" description="Pyruvate carboxyltransferase" evidence="3">
    <location>
        <begin position="7"/>
        <end position="267"/>
    </location>
</feature>
<dbReference type="Pfam" id="PF02436">
    <property type="entry name" value="PYC_OADA"/>
    <property type="match status" value="1"/>
</dbReference>
<dbReference type="GO" id="GO:0005737">
    <property type="term" value="C:cytoplasm"/>
    <property type="evidence" value="ECO:0007669"/>
    <property type="project" value="TreeGrafter"/>
</dbReference>
<dbReference type="SUPFAM" id="SSF51569">
    <property type="entry name" value="Aldolase"/>
    <property type="match status" value="1"/>
</dbReference>
<dbReference type="InterPro" id="IPR000089">
    <property type="entry name" value="Biotin_lipoyl"/>
</dbReference>
<dbReference type="InterPro" id="IPR000891">
    <property type="entry name" value="PYR_CT"/>
</dbReference>
<dbReference type="CDD" id="cd06850">
    <property type="entry name" value="biotinyl_domain"/>
    <property type="match status" value="1"/>
</dbReference>
<name>A0A7C4EPY3_9BACT</name>
<dbReference type="GO" id="GO:0006814">
    <property type="term" value="P:sodium ion transport"/>
    <property type="evidence" value="ECO:0007669"/>
    <property type="project" value="InterPro"/>
</dbReference>
<dbReference type="GO" id="GO:0006094">
    <property type="term" value="P:gluconeogenesis"/>
    <property type="evidence" value="ECO:0007669"/>
    <property type="project" value="TreeGrafter"/>
</dbReference>
<dbReference type="InterPro" id="IPR011053">
    <property type="entry name" value="Single_hybrid_motif"/>
</dbReference>
<keyword evidence="1" id="KW-0092">Biotin</keyword>
<dbReference type="PROSITE" id="PS00188">
    <property type="entry name" value="BIOTIN"/>
    <property type="match status" value="1"/>
</dbReference>
<dbReference type="EMBL" id="DTHO01000047">
    <property type="protein sequence ID" value="HGG99649.1"/>
    <property type="molecule type" value="Genomic_DNA"/>
</dbReference>
<dbReference type="AlphaFoldDB" id="A0A7C4EPY3"/>
<evidence type="ECO:0000313" key="4">
    <source>
        <dbReference type="EMBL" id="HGG99649.1"/>
    </source>
</evidence>
<evidence type="ECO:0000259" key="3">
    <source>
        <dbReference type="PROSITE" id="PS50991"/>
    </source>
</evidence>
<reference evidence="4" key="1">
    <citation type="journal article" date="2020" name="mSystems">
        <title>Genome- and Community-Level Interaction Insights into Carbon Utilization and Element Cycling Functions of Hydrothermarchaeota in Hydrothermal Sediment.</title>
        <authorList>
            <person name="Zhou Z."/>
            <person name="Liu Y."/>
            <person name="Xu W."/>
            <person name="Pan J."/>
            <person name="Luo Z.H."/>
            <person name="Li M."/>
        </authorList>
    </citation>
    <scope>NUCLEOTIDE SEQUENCE [LARGE SCALE GENOMIC DNA]</scope>
    <source>
        <strain evidence="4">SpSt-788</strain>
    </source>
</reference>
<dbReference type="InterPro" id="IPR055268">
    <property type="entry name" value="PCB-like"/>
</dbReference>
<dbReference type="FunFam" id="2.40.50.100:FF:000003">
    <property type="entry name" value="Acetyl-CoA carboxylase biotin carboxyl carrier protein"/>
    <property type="match status" value="1"/>
</dbReference>
<comment type="caution">
    <text evidence="4">The sequence shown here is derived from an EMBL/GenBank/DDBJ whole genome shotgun (WGS) entry which is preliminary data.</text>
</comment>
<dbReference type="GO" id="GO:0008948">
    <property type="term" value="F:oxaloacetate decarboxylase activity"/>
    <property type="evidence" value="ECO:0007669"/>
    <property type="project" value="InterPro"/>
</dbReference>
<protein>
    <submittedName>
        <fullName evidence="4">Oxaloacetate decarboxylase subunit alpha</fullName>
    </submittedName>
</protein>
<dbReference type="NCBIfam" id="TIGR01108">
    <property type="entry name" value="oadA"/>
    <property type="match status" value="1"/>
</dbReference>
<evidence type="ECO:0000256" key="1">
    <source>
        <dbReference type="ARBA" id="ARBA00023267"/>
    </source>
</evidence>
<dbReference type="SUPFAM" id="SSF51230">
    <property type="entry name" value="Single hybrid motif"/>
    <property type="match status" value="1"/>
</dbReference>
<gene>
    <name evidence="4" type="primary">oadA</name>
    <name evidence="4" type="ORF">ENV75_04275</name>
</gene>
<dbReference type="InterPro" id="IPR013785">
    <property type="entry name" value="Aldolase_TIM"/>
</dbReference>
<dbReference type="SUPFAM" id="SSF89000">
    <property type="entry name" value="post-HMGL domain-like"/>
    <property type="match status" value="1"/>
</dbReference>
<evidence type="ECO:0000259" key="2">
    <source>
        <dbReference type="PROSITE" id="PS50968"/>
    </source>
</evidence>
<dbReference type="PROSITE" id="PS50991">
    <property type="entry name" value="PYR_CT"/>
    <property type="match status" value="1"/>
</dbReference>